<keyword evidence="10 11" id="KW-0660">Purine salvage</keyword>
<dbReference type="STRING" id="861299.J421_3242"/>
<keyword evidence="8 11" id="KW-0328">Glycosyltransferase</keyword>
<evidence type="ECO:0000313" key="13">
    <source>
        <dbReference type="EMBL" id="AHG90779.1"/>
    </source>
</evidence>
<protein>
    <recommendedName>
        <fullName evidence="6 11">Adenine phosphoribosyltransferase</fullName>
        <shortName evidence="11">APRT</shortName>
        <ecNumber evidence="6 11">2.4.2.7</ecNumber>
    </recommendedName>
</protein>
<dbReference type="EC" id="2.4.2.7" evidence="6 11"/>
<evidence type="ECO:0000256" key="8">
    <source>
        <dbReference type="ARBA" id="ARBA00022676"/>
    </source>
</evidence>
<dbReference type="InterPro" id="IPR005764">
    <property type="entry name" value="Ade_phspho_trans"/>
</dbReference>
<organism evidence="13 14">
    <name type="scientific">Gemmatirosa kalamazoonensis</name>
    <dbReference type="NCBI Taxonomy" id="861299"/>
    <lineage>
        <taxon>Bacteria</taxon>
        <taxon>Pseudomonadati</taxon>
        <taxon>Gemmatimonadota</taxon>
        <taxon>Gemmatimonadia</taxon>
        <taxon>Gemmatimonadales</taxon>
        <taxon>Gemmatimonadaceae</taxon>
        <taxon>Gemmatirosa</taxon>
    </lineage>
</organism>
<evidence type="ECO:0000259" key="12">
    <source>
        <dbReference type="Pfam" id="PF00156"/>
    </source>
</evidence>
<proteinExistence type="inferred from homology"/>
<evidence type="ECO:0000256" key="9">
    <source>
        <dbReference type="ARBA" id="ARBA00022679"/>
    </source>
</evidence>
<sequence>MNPSSATDPELVAAALAALRDVADFPRPGIRFKDITPLLGDAALFARLTRAMAKPFEAMAISHVAGIESRGFILGAPVAQHLDAGFIPLRKPGKLPHRTRRVEYALEYGTDALEAHADACGEGGSVLLVDDVLATGGTAAAAVELLEGLGATVVGCSFLLAIDALGGAGRLPGRRFETVLHV</sequence>
<comment type="subunit">
    <text evidence="5 11">Homodimer.</text>
</comment>
<dbReference type="GO" id="GO:0006168">
    <property type="term" value="P:adenine salvage"/>
    <property type="evidence" value="ECO:0007669"/>
    <property type="project" value="InterPro"/>
</dbReference>
<dbReference type="CDD" id="cd06223">
    <property type="entry name" value="PRTases_typeI"/>
    <property type="match status" value="1"/>
</dbReference>
<dbReference type="UniPathway" id="UPA00588">
    <property type="reaction ID" value="UER00646"/>
</dbReference>
<keyword evidence="7 11" id="KW-0963">Cytoplasm</keyword>
<comment type="similarity">
    <text evidence="4 11">Belongs to the purine/pyrimidine phosphoribosyltransferase family.</text>
</comment>
<dbReference type="AlphaFoldDB" id="W0RI65"/>
<evidence type="ECO:0000256" key="5">
    <source>
        <dbReference type="ARBA" id="ARBA00011738"/>
    </source>
</evidence>
<evidence type="ECO:0000256" key="6">
    <source>
        <dbReference type="ARBA" id="ARBA00011893"/>
    </source>
</evidence>
<dbReference type="GO" id="GO:0044209">
    <property type="term" value="P:AMP salvage"/>
    <property type="evidence" value="ECO:0007669"/>
    <property type="project" value="UniProtKB-UniRule"/>
</dbReference>
<evidence type="ECO:0000256" key="1">
    <source>
        <dbReference type="ARBA" id="ARBA00000868"/>
    </source>
</evidence>
<dbReference type="PANTHER" id="PTHR11776:SF7">
    <property type="entry name" value="PHOSPHORIBOSYLTRANSFERASE DOMAIN-CONTAINING PROTEIN"/>
    <property type="match status" value="1"/>
</dbReference>
<dbReference type="InterPro" id="IPR050120">
    <property type="entry name" value="Adenine_PRTase"/>
</dbReference>
<evidence type="ECO:0000256" key="10">
    <source>
        <dbReference type="ARBA" id="ARBA00022726"/>
    </source>
</evidence>
<keyword evidence="9 11" id="KW-0808">Transferase</keyword>
<dbReference type="PANTHER" id="PTHR11776">
    <property type="entry name" value="ADENINE PHOSPHORIBOSYLTRANSFERASE"/>
    <property type="match status" value="1"/>
</dbReference>
<dbReference type="HAMAP" id="MF_00004">
    <property type="entry name" value="Aden_phosphoribosyltr"/>
    <property type="match status" value="1"/>
</dbReference>
<dbReference type="GO" id="GO:0005737">
    <property type="term" value="C:cytoplasm"/>
    <property type="evidence" value="ECO:0007669"/>
    <property type="project" value="UniProtKB-SubCell"/>
</dbReference>
<dbReference type="OrthoDB" id="9803963at2"/>
<gene>
    <name evidence="11" type="primary">apt</name>
    <name evidence="13" type="ORF">J421_3242</name>
</gene>
<reference evidence="13 14" key="1">
    <citation type="journal article" date="2014" name="Genome Announc.">
        <title>Genome Sequence and Methylome of Soil Bacterium Gemmatirosa kalamazoonensis KBS708T, a Member of the Rarely Cultivated Gemmatimonadetes Phylum.</title>
        <authorList>
            <person name="Debruyn J.M."/>
            <person name="Radosevich M."/>
            <person name="Wommack K.E."/>
            <person name="Polson S.W."/>
            <person name="Hauser L.J."/>
            <person name="Fawaz M.N."/>
            <person name="Korlach J."/>
            <person name="Tsai Y.C."/>
        </authorList>
    </citation>
    <scope>NUCLEOTIDE SEQUENCE [LARGE SCALE GENOMIC DNA]</scope>
    <source>
        <strain evidence="13 14">KBS708</strain>
    </source>
</reference>
<comment type="pathway">
    <text evidence="3 11">Purine metabolism; AMP biosynthesis via salvage pathway; AMP from adenine: step 1/1.</text>
</comment>
<dbReference type="GO" id="GO:0003999">
    <property type="term" value="F:adenine phosphoribosyltransferase activity"/>
    <property type="evidence" value="ECO:0007669"/>
    <property type="project" value="UniProtKB-UniRule"/>
</dbReference>
<evidence type="ECO:0000256" key="3">
    <source>
        <dbReference type="ARBA" id="ARBA00004659"/>
    </source>
</evidence>
<keyword evidence="14" id="KW-1185">Reference proteome</keyword>
<dbReference type="KEGG" id="gba:J421_3242"/>
<evidence type="ECO:0000256" key="11">
    <source>
        <dbReference type="HAMAP-Rule" id="MF_00004"/>
    </source>
</evidence>
<dbReference type="Gene3D" id="3.40.50.2020">
    <property type="match status" value="1"/>
</dbReference>
<comment type="subcellular location">
    <subcellularLocation>
        <location evidence="2 11">Cytoplasm</location>
    </subcellularLocation>
</comment>
<dbReference type="eggNOG" id="COG0503">
    <property type="taxonomic scope" value="Bacteria"/>
</dbReference>
<comment type="catalytic activity">
    <reaction evidence="1 11">
        <text>AMP + diphosphate = 5-phospho-alpha-D-ribose 1-diphosphate + adenine</text>
        <dbReference type="Rhea" id="RHEA:16609"/>
        <dbReference type="ChEBI" id="CHEBI:16708"/>
        <dbReference type="ChEBI" id="CHEBI:33019"/>
        <dbReference type="ChEBI" id="CHEBI:58017"/>
        <dbReference type="ChEBI" id="CHEBI:456215"/>
        <dbReference type="EC" id="2.4.2.7"/>
    </reaction>
</comment>
<dbReference type="FunCoup" id="W0RI65">
    <property type="interactions" value="353"/>
</dbReference>
<dbReference type="NCBIfam" id="NF002634">
    <property type="entry name" value="PRK02304.1-3"/>
    <property type="match status" value="1"/>
</dbReference>
<dbReference type="InterPro" id="IPR000836">
    <property type="entry name" value="PRTase_dom"/>
</dbReference>
<accession>W0RI65</accession>
<evidence type="ECO:0000256" key="7">
    <source>
        <dbReference type="ARBA" id="ARBA00022490"/>
    </source>
</evidence>
<comment type="function">
    <text evidence="11">Catalyzes a salvage reaction resulting in the formation of AMP, that is energically less costly than de novo synthesis.</text>
</comment>
<dbReference type="PATRIC" id="fig|861299.3.peg.3295"/>
<dbReference type="NCBIfam" id="NF002636">
    <property type="entry name" value="PRK02304.1-5"/>
    <property type="match status" value="1"/>
</dbReference>
<dbReference type="SUPFAM" id="SSF53271">
    <property type="entry name" value="PRTase-like"/>
    <property type="match status" value="1"/>
</dbReference>
<feature type="domain" description="Phosphoribosyltransferase" evidence="12">
    <location>
        <begin position="46"/>
        <end position="160"/>
    </location>
</feature>
<dbReference type="Proteomes" id="UP000019151">
    <property type="component" value="Chromosome"/>
</dbReference>
<dbReference type="RefSeq" id="WP_025412245.1">
    <property type="nucleotide sequence ID" value="NZ_CP007128.1"/>
</dbReference>
<dbReference type="Pfam" id="PF00156">
    <property type="entry name" value="Pribosyltran"/>
    <property type="match status" value="1"/>
</dbReference>
<dbReference type="GO" id="GO:0006166">
    <property type="term" value="P:purine ribonucleoside salvage"/>
    <property type="evidence" value="ECO:0007669"/>
    <property type="project" value="UniProtKB-KW"/>
</dbReference>
<dbReference type="FunFam" id="3.40.50.2020:FF:000021">
    <property type="entry name" value="Adenine phosphoribosyltransferase"/>
    <property type="match status" value="1"/>
</dbReference>
<evidence type="ECO:0000256" key="4">
    <source>
        <dbReference type="ARBA" id="ARBA00008391"/>
    </source>
</evidence>
<dbReference type="InterPro" id="IPR029057">
    <property type="entry name" value="PRTase-like"/>
</dbReference>
<evidence type="ECO:0000256" key="2">
    <source>
        <dbReference type="ARBA" id="ARBA00004496"/>
    </source>
</evidence>
<name>W0RI65_9BACT</name>
<dbReference type="HOGENOM" id="CLU_063339_3_3_0"/>
<dbReference type="EMBL" id="CP007128">
    <property type="protein sequence ID" value="AHG90779.1"/>
    <property type="molecule type" value="Genomic_DNA"/>
</dbReference>
<evidence type="ECO:0000313" key="14">
    <source>
        <dbReference type="Proteomes" id="UP000019151"/>
    </source>
</evidence>
<dbReference type="InParanoid" id="W0RI65"/>